<feature type="region of interest" description="Disordered" evidence="8">
    <location>
        <begin position="1"/>
        <end position="36"/>
    </location>
</feature>
<comment type="caution">
    <text evidence="10">The sequence shown here is derived from an EMBL/GenBank/DDBJ whole genome shotgun (WGS) entry which is preliminary data.</text>
</comment>
<name>A0A1E2V8U8_9GAMM</name>
<keyword evidence="11" id="KW-1185">Reference proteome</keyword>
<dbReference type="OrthoDB" id="958025at2"/>
<dbReference type="AlphaFoldDB" id="A0A1E2V8U8"/>
<keyword evidence="5 9" id="KW-0812">Transmembrane</keyword>
<sequence length="372" mass="40482">MSGEDRQSDTSQSNASQSDTSQSNDKATAGESAAREWRSARYFDPAAADHVDPAGSDSPYQQARDFDPDSVTASPEEAEEVVVPQRPRRRWARLLGFSTAAVLTLVVLLEFYRLIAWALTLHWLLGAIVLGLVALLLMSLGVQCWRSLKGIRQLGQMQALQTQAHQLLQSQGHGQAASWLKALKLHARSHGTANELQACLDQLDSAYSDQEIVRYVEQHGFTAQDAQARRCVQRYSIESGVMVAFSPWASFDMVLVGWRNLRMLKDVAQIYGISPGLVAQATLLKQVLQTLAFSGLSELAIDAGTSALSSSLTTFSARAGQGLGAGVFTARTGLQAIRACRPVPAAGRDKRLLDNVASGVMERLKKQLKSTR</sequence>
<feature type="compositionally biased region" description="Polar residues" evidence="8">
    <location>
        <begin position="9"/>
        <end position="26"/>
    </location>
</feature>
<feature type="transmembrane region" description="Helical" evidence="9">
    <location>
        <begin position="94"/>
        <end position="115"/>
    </location>
</feature>
<evidence type="ECO:0000256" key="9">
    <source>
        <dbReference type="SAM" id="Phobius"/>
    </source>
</evidence>
<keyword evidence="6 9" id="KW-1133">Transmembrane helix</keyword>
<accession>A0A1E2V8U8</accession>
<evidence type="ECO:0000256" key="6">
    <source>
        <dbReference type="ARBA" id="ARBA00022989"/>
    </source>
</evidence>
<evidence type="ECO:0000256" key="3">
    <source>
        <dbReference type="ARBA" id="ARBA00022475"/>
    </source>
</evidence>
<dbReference type="EMBL" id="MDTQ01000001">
    <property type="protein sequence ID" value="ODC03256.1"/>
    <property type="molecule type" value="Genomic_DNA"/>
</dbReference>
<organism evidence="10 11">
    <name type="scientific">Terasakiispira papahanaumokuakeensis</name>
    <dbReference type="NCBI Taxonomy" id="197479"/>
    <lineage>
        <taxon>Bacteria</taxon>
        <taxon>Pseudomonadati</taxon>
        <taxon>Pseudomonadota</taxon>
        <taxon>Gammaproteobacteria</taxon>
        <taxon>Oceanospirillales</taxon>
        <taxon>Terasakiispira</taxon>
    </lineage>
</organism>
<reference evidence="10 11" key="1">
    <citation type="submission" date="2016-08" db="EMBL/GenBank/DDBJ databases">
        <authorList>
            <person name="Seilhamer J.J."/>
        </authorList>
    </citation>
    <scope>NUCLEOTIDE SEQUENCE [LARGE SCALE GENOMIC DNA]</scope>
    <source>
        <strain evidence="10 11">PH27A</strain>
    </source>
</reference>
<dbReference type="InterPro" id="IPR006507">
    <property type="entry name" value="UPF0283"/>
</dbReference>
<dbReference type="NCBIfam" id="TIGR01620">
    <property type="entry name" value="hyp_HI0043"/>
    <property type="match status" value="1"/>
</dbReference>
<keyword evidence="4" id="KW-0997">Cell inner membrane</keyword>
<dbReference type="Proteomes" id="UP000094291">
    <property type="component" value="Unassembled WGS sequence"/>
</dbReference>
<comment type="similarity">
    <text evidence="2">Belongs to the UPF0283 family.</text>
</comment>
<dbReference type="PANTHER" id="PTHR39342:SF1">
    <property type="entry name" value="UPF0283 MEMBRANE PROTEIN YCJF"/>
    <property type="match status" value="1"/>
</dbReference>
<dbReference type="InterPro" id="IPR021147">
    <property type="entry name" value="DUF697"/>
</dbReference>
<keyword evidence="7 9" id="KW-0472">Membrane</keyword>
<dbReference type="RefSeq" id="WP_068997672.1">
    <property type="nucleotide sequence ID" value="NZ_MDTQ01000001.1"/>
</dbReference>
<proteinExistence type="inferred from homology"/>
<protein>
    <recommendedName>
        <fullName evidence="12">TIGR01620 family protein</fullName>
    </recommendedName>
</protein>
<dbReference type="GO" id="GO:0005886">
    <property type="term" value="C:plasma membrane"/>
    <property type="evidence" value="ECO:0007669"/>
    <property type="project" value="UniProtKB-SubCell"/>
</dbReference>
<dbReference type="Pfam" id="PF05128">
    <property type="entry name" value="DUF697"/>
    <property type="match status" value="1"/>
</dbReference>
<evidence type="ECO:0000313" key="11">
    <source>
        <dbReference type="Proteomes" id="UP000094291"/>
    </source>
</evidence>
<evidence type="ECO:0000256" key="5">
    <source>
        <dbReference type="ARBA" id="ARBA00022692"/>
    </source>
</evidence>
<dbReference type="STRING" id="197479.BFW38_06565"/>
<evidence type="ECO:0008006" key="12">
    <source>
        <dbReference type="Google" id="ProtNLM"/>
    </source>
</evidence>
<evidence type="ECO:0000256" key="4">
    <source>
        <dbReference type="ARBA" id="ARBA00022519"/>
    </source>
</evidence>
<feature type="region of interest" description="Disordered" evidence="8">
    <location>
        <begin position="48"/>
        <end position="81"/>
    </location>
</feature>
<gene>
    <name evidence="10" type="ORF">BFW38_06565</name>
</gene>
<comment type="subcellular location">
    <subcellularLocation>
        <location evidence="1">Cell inner membrane</location>
        <topology evidence="1">Multi-pass membrane protein</topology>
    </subcellularLocation>
</comment>
<feature type="transmembrane region" description="Helical" evidence="9">
    <location>
        <begin position="121"/>
        <end position="142"/>
    </location>
</feature>
<evidence type="ECO:0000256" key="1">
    <source>
        <dbReference type="ARBA" id="ARBA00004429"/>
    </source>
</evidence>
<keyword evidence="3" id="KW-1003">Cell membrane</keyword>
<evidence type="ECO:0000313" key="10">
    <source>
        <dbReference type="EMBL" id="ODC03256.1"/>
    </source>
</evidence>
<evidence type="ECO:0000256" key="2">
    <source>
        <dbReference type="ARBA" id="ARBA00008255"/>
    </source>
</evidence>
<dbReference type="PANTHER" id="PTHR39342">
    <property type="entry name" value="UPF0283 MEMBRANE PROTEIN YCJF"/>
    <property type="match status" value="1"/>
</dbReference>
<evidence type="ECO:0000256" key="8">
    <source>
        <dbReference type="SAM" id="MobiDB-lite"/>
    </source>
</evidence>
<evidence type="ECO:0000256" key="7">
    <source>
        <dbReference type="ARBA" id="ARBA00023136"/>
    </source>
</evidence>